<keyword evidence="3" id="KW-0732">Signal</keyword>
<dbReference type="SUPFAM" id="SSF50044">
    <property type="entry name" value="SH3-domain"/>
    <property type="match status" value="1"/>
</dbReference>
<evidence type="ECO:0000256" key="3">
    <source>
        <dbReference type="SAM" id="SignalP"/>
    </source>
</evidence>
<evidence type="ECO:0000256" key="2">
    <source>
        <dbReference type="ARBA" id="ARBA00023316"/>
    </source>
</evidence>
<feature type="domain" description="SH3b" evidence="4">
    <location>
        <begin position="251"/>
        <end position="312"/>
    </location>
</feature>
<gene>
    <name evidence="5" type="ORF">ACFSOY_04375</name>
</gene>
<dbReference type="InterPro" id="IPR050695">
    <property type="entry name" value="N-acetylmuramoyl_amidase_3"/>
</dbReference>
<proteinExistence type="predicted"/>
<evidence type="ECO:0000313" key="5">
    <source>
        <dbReference type="EMBL" id="MFD2169255.1"/>
    </source>
</evidence>
<dbReference type="InterPro" id="IPR002508">
    <property type="entry name" value="MurNAc-LAA_cat"/>
</dbReference>
<keyword evidence="1" id="KW-0378">Hydrolase</keyword>
<organism evidence="5 6">
    <name type="scientific">Tumebacillus lipolyticus</name>
    <dbReference type="NCBI Taxonomy" id="1280370"/>
    <lineage>
        <taxon>Bacteria</taxon>
        <taxon>Bacillati</taxon>
        <taxon>Bacillota</taxon>
        <taxon>Bacilli</taxon>
        <taxon>Bacillales</taxon>
        <taxon>Alicyclobacillaceae</taxon>
        <taxon>Tumebacillus</taxon>
    </lineage>
</organism>
<dbReference type="InterPro" id="IPR036028">
    <property type="entry name" value="SH3-like_dom_sf"/>
</dbReference>
<dbReference type="CDD" id="cd02696">
    <property type="entry name" value="MurNAc-LAA"/>
    <property type="match status" value="1"/>
</dbReference>
<dbReference type="Gene3D" id="2.30.30.40">
    <property type="entry name" value="SH3 Domains"/>
    <property type="match status" value="4"/>
</dbReference>
<feature type="signal peptide" evidence="3">
    <location>
        <begin position="1"/>
        <end position="24"/>
    </location>
</feature>
<dbReference type="Proteomes" id="UP001597343">
    <property type="component" value="Unassembled WGS sequence"/>
</dbReference>
<dbReference type="RefSeq" id="WP_386044302.1">
    <property type="nucleotide sequence ID" value="NZ_JBHUIO010000002.1"/>
</dbReference>
<dbReference type="SMART" id="SM00646">
    <property type="entry name" value="Ami_3"/>
    <property type="match status" value="1"/>
</dbReference>
<dbReference type="PROSITE" id="PS51781">
    <property type="entry name" value="SH3B"/>
    <property type="match status" value="3"/>
</dbReference>
<keyword evidence="6" id="KW-1185">Reference proteome</keyword>
<name>A0ABW4ZU69_9BACL</name>
<reference evidence="6" key="1">
    <citation type="journal article" date="2019" name="Int. J. Syst. Evol. Microbiol.">
        <title>The Global Catalogue of Microorganisms (GCM) 10K type strain sequencing project: providing services to taxonomists for standard genome sequencing and annotation.</title>
        <authorList>
            <consortium name="The Broad Institute Genomics Platform"/>
            <consortium name="The Broad Institute Genome Sequencing Center for Infectious Disease"/>
            <person name="Wu L."/>
            <person name="Ma J."/>
        </authorList>
    </citation>
    <scope>NUCLEOTIDE SEQUENCE [LARGE SCALE GENOMIC DNA]</scope>
    <source>
        <strain evidence="6">CGMCC 1.13574</strain>
    </source>
</reference>
<feature type="domain" description="SH3b" evidence="4">
    <location>
        <begin position="99"/>
        <end position="161"/>
    </location>
</feature>
<protein>
    <submittedName>
        <fullName evidence="5">SH3 domain-containing protein</fullName>
    </submittedName>
</protein>
<dbReference type="PANTHER" id="PTHR30404">
    <property type="entry name" value="N-ACETYLMURAMOYL-L-ALANINE AMIDASE"/>
    <property type="match status" value="1"/>
</dbReference>
<dbReference type="PIRSF" id="PIRSF037846">
    <property type="entry name" value="Autolysin_YrvJ_prd"/>
    <property type="match status" value="1"/>
</dbReference>
<feature type="chain" id="PRO_5045300647" evidence="3">
    <location>
        <begin position="25"/>
        <end position="509"/>
    </location>
</feature>
<feature type="domain" description="SH3b" evidence="4">
    <location>
        <begin position="27"/>
        <end position="90"/>
    </location>
</feature>
<dbReference type="InterPro" id="IPR003646">
    <property type="entry name" value="SH3-like_bac-type"/>
</dbReference>
<sequence>MKKRNQLLVLVLLFTLILSLAAFAEEGRFLKVTAYGVNIRAGAGTDTDVIGRADFGDSFEVLQVADDWYQVRLAKGEVGWIHASLVQEGARFAAADRSIEEVEAKEPGVNVRGGASTSFEVVTTIGPGTRYLLLQKSGDWVQIRLPDERTGWVAAWLVNLSENKVKSTASSERQQATVIASQLNVRRAASLSSEVIGTLQQNEIVQVRTVREEGWLQIEYGEGVGYIASEYVRLPGQSVQSATTSPLDSSQPTLTLKAQVNLRTGPGTNFPVIETARTGSQFSILAKSGAWYQIAAGSEQKAWVAGWLVEVNGSLSGIREEQPTLDSSLRGTTIVLDAGHGGIDVGAIGRASGAFEKDLNLSLAQMLANKLITTGAHVVMTRADDRFLSLQGRVEIAEDNRADLFVSLHYNTHQDPSLSGSITFYHSEAGEDRRAAERVQQELVRSLGLPDLGARFGDYYVLRENQTPAILVETAFLTHVEDERHATDLAAQEKAAEGIFRGIVAVFEE</sequence>
<dbReference type="Pfam" id="PF01520">
    <property type="entry name" value="Amidase_3"/>
    <property type="match status" value="1"/>
</dbReference>
<evidence type="ECO:0000256" key="1">
    <source>
        <dbReference type="ARBA" id="ARBA00022801"/>
    </source>
</evidence>
<dbReference type="PANTHER" id="PTHR30404:SF0">
    <property type="entry name" value="N-ACETYLMURAMOYL-L-ALANINE AMIDASE AMIC"/>
    <property type="match status" value="1"/>
</dbReference>
<dbReference type="Pfam" id="PF08239">
    <property type="entry name" value="SH3_3"/>
    <property type="match status" value="4"/>
</dbReference>
<evidence type="ECO:0000313" key="6">
    <source>
        <dbReference type="Proteomes" id="UP001597343"/>
    </source>
</evidence>
<dbReference type="EMBL" id="JBHUIO010000002">
    <property type="protein sequence ID" value="MFD2169255.1"/>
    <property type="molecule type" value="Genomic_DNA"/>
</dbReference>
<evidence type="ECO:0000259" key="4">
    <source>
        <dbReference type="PROSITE" id="PS51781"/>
    </source>
</evidence>
<dbReference type="SUPFAM" id="SSF53187">
    <property type="entry name" value="Zn-dependent exopeptidases"/>
    <property type="match status" value="1"/>
</dbReference>
<dbReference type="Gene3D" id="3.40.630.40">
    <property type="entry name" value="Zn-dependent exopeptidases"/>
    <property type="match status" value="1"/>
</dbReference>
<dbReference type="SMART" id="SM00287">
    <property type="entry name" value="SH3b"/>
    <property type="match status" value="4"/>
</dbReference>
<keyword evidence="2" id="KW-0961">Cell wall biogenesis/degradation</keyword>
<accession>A0ABW4ZU69</accession>
<dbReference type="InterPro" id="IPR017293">
    <property type="entry name" value="N-acetylmuramoyl-L-ala_amidase"/>
</dbReference>
<comment type="caution">
    <text evidence="5">The sequence shown here is derived from an EMBL/GenBank/DDBJ whole genome shotgun (WGS) entry which is preliminary data.</text>
</comment>